<evidence type="ECO:0000313" key="2">
    <source>
        <dbReference type="EMBL" id="WOI35567.1"/>
    </source>
</evidence>
<dbReference type="RefSeq" id="WP_317387195.1">
    <property type="nucleotide sequence ID" value="NZ_CP136707.1"/>
</dbReference>
<proteinExistence type="predicted"/>
<organism evidence="2 3">
    <name type="scientific">Tritonibacter scottomollicae</name>
    <name type="common">Epibacterium scottomollicae</name>
    <dbReference type="NCBI Taxonomy" id="483013"/>
    <lineage>
        <taxon>Bacteria</taxon>
        <taxon>Pseudomonadati</taxon>
        <taxon>Pseudomonadota</taxon>
        <taxon>Alphaproteobacteria</taxon>
        <taxon>Rhodobacterales</taxon>
        <taxon>Paracoccaceae</taxon>
        <taxon>Tritonibacter</taxon>
    </lineage>
</organism>
<keyword evidence="3" id="KW-1185">Reference proteome</keyword>
<dbReference type="Proteomes" id="UP001302666">
    <property type="component" value="Plasmid unnamed4"/>
</dbReference>
<protein>
    <submittedName>
        <fullName evidence="2">Uncharacterized protein</fullName>
    </submittedName>
</protein>
<dbReference type="EMBL" id="CP136707">
    <property type="protein sequence ID" value="WOI35567.1"/>
    <property type="molecule type" value="Genomic_DNA"/>
</dbReference>
<keyword evidence="2" id="KW-0614">Plasmid</keyword>
<evidence type="ECO:0000313" key="3">
    <source>
        <dbReference type="Proteomes" id="UP001302666"/>
    </source>
</evidence>
<reference evidence="2 3" key="1">
    <citation type="submission" date="2023-10" db="EMBL/GenBank/DDBJ databases">
        <title>Eight complete genome sequences of bacteria isolated from laboratory stock of Giant Kelp gametophytes.</title>
        <authorList>
            <person name="Tolentino B."/>
            <person name="Nuzhdin S."/>
        </authorList>
    </citation>
    <scope>NUCLEOTIDE SEQUENCE [LARGE SCALE GENOMIC DNA]</scope>
    <source>
        <strain evidence="2 3">LC.270.F.C4</strain>
        <plasmid evidence="2 3">unnamed4</plasmid>
    </source>
</reference>
<gene>
    <name evidence="2" type="ORF">R1T40_22165</name>
</gene>
<feature type="region of interest" description="Disordered" evidence="1">
    <location>
        <begin position="12"/>
        <end position="36"/>
    </location>
</feature>
<geneLocation type="plasmid" evidence="2 3">
    <name>unnamed4</name>
</geneLocation>
<accession>A0ABZ0HQ28</accession>
<name>A0ABZ0HQ28_TRISK</name>
<evidence type="ECO:0000256" key="1">
    <source>
        <dbReference type="SAM" id="MobiDB-lite"/>
    </source>
</evidence>
<sequence length="53" mass="5816">MEESFVGHRQVAATARGHGVSQATQPKHLKSRLGPSFIQRQARSSVKVLIKGF</sequence>